<accession>A0ABX3KWL1</accession>
<protein>
    <recommendedName>
        <fullName evidence="2">Putative gluconeogenesis factor</fullName>
    </recommendedName>
</protein>
<dbReference type="PANTHER" id="PTHR30135">
    <property type="entry name" value="UNCHARACTERIZED PROTEIN YVCK-RELATED"/>
    <property type="match status" value="1"/>
</dbReference>
<dbReference type="HAMAP" id="MF_00973">
    <property type="entry name" value="Gluconeogen_factor"/>
    <property type="match status" value="1"/>
</dbReference>
<keyword evidence="1 2" id="KW-0963">Cytoplasm</keyword>
<keyword evidence="4" id="KW-1185">Reference proteome</keyword>
<comment type="caution">
    <text evidence="3">The sequence shown here is derived from an EMBL/GenBank/DDBJ whole genome shotgun (WGS) entry which is preliminary data.</text>
</comment>
<dbReference type="SUPFAM" id="SSF142338">
    <property type="entry name" value="CofD-like"/>
    <property type="match status" value="1"/>
</dbReference>
<name>A0ABX3KWL1_9PAST</name>
<proteinExistence type="inferred from homology"/>
<dbReference type="EMBL" id="MLAA01000025">
    <property type="protein sequence ID" value="OOF69582.1"/>
    <property type="molecule type" value="Genomic_DNA"/>
</dbReference>
<evidence type="ECO:0000256" key="1">
    <source>
        <dbReference type="ARBA" id="ARBA00022490"/>
    </source>
</evidence>
<dbReference type="InterPro" id="IPR038136">
    <property type="entry name" value="CofD-like_dom_sf"/>
</dbReference>
<dbReference type="RefSeq" id="WP_077463305.1">
    <property type="nucleotide sequence ID" value="NZ_MLAA01000025.1"/>
</dbReference>
<comment type="subcellular location">
    <subcellularLocation>
        <location evidence="2">Cytoplasm</location>
    </subcellularLocation>
</comment>
<comment type="function">
    <text evidence="2">Required for morphogenesis under gluconeogenic growth conditions.</text>
</comment>
<evidence type="ECO:0000313" key="4">
    <source>
        <dbReference type="Proteomes" id="UP000188820"/>
    </source>
</evidence>
<gene>
    <name evidence="3" type="ORF">BKG89_06155</name>
</gene>
<sequence>MPTQYPSPPYSNNNTIHKNLSAVQHIVAIGGGHGLGRVMSSLSFMQERLSGIVTTTDNGGSTGRIRLEQGGIAWGDLRNCLNQIITEPSTASALFEYRFGGTGELKGHNLGNLMLKALESMHIRPVEAINLIRELLQVKSYIFPMSETPVHLAAGLGTGSSIVGEVNIDNLPTMPQSIFLIPLVQATPEAIEAINKAEVILFGPGSFLTSIMPPLLLPEISQSLKQSQGKKIFIDNLGIEHSPVATLSLIERIKWINQTVGSEIINGVITPPSNKNTANLARTLAVQSQIIPKIKILQKRLNADDIDYRHDRTLLCEAIDEMIGILN</sequence>
<dbReference type="InterPro" id="IPR010119">
    <property type="entry name" value="Gluconeogen_factor"/>
</dbReference>
<dbReference type="Gene3D" id="3.40.50.10680">
    <property type="entry name" value="CofD-like domains"/>
    <property type="match status" value="1"/>
</dbReference>
<dbReference type="Proteomes" id="UP000188820">
    <property type="component" value="Unassembled WGS sequence"/>
</dbReference>
<evidence type="ECO:0000313" key="3">
    <source>
        <dbReference type="EMBL" id="OOF69582.1"/>
    </source>
</evidence>
<comment type="similarity">
    <text evidence="2">Belongs to the gluconeogenesis factor family.</text>
</comment>
<dbReference type="InterPro" id="IPR002882">
    <property type="entry name" value="CofD"/>
</dbReference>
<dbReference type="CDD" id="cd07187">
    <property type="entry name" value="YvcK_like"/>
    <property type="match status" value="1"/>
</dbReference>
<dbReference type="NCBIfam" id="TIGR01826">
    <property type="entry name" value="CofD_related"/>
    <property type="match status" value="1"/>
</dbReference>
<evidence type="ECO:0000256" key="2">
    <source>
        <dbReference type="HAMAP-Rule" id="MF_00973"/>
    </source>
</evidence>
<reference evidence="3 4" key="1">
    <citation type="submission" date="2016-10" db="EMBL/GenBank/DDBJ databases">
        <title>Rodentibacter gen. nov. and new species.</title>
        <authorList>
            <person name="Christensen H."/>
        </authorList>
    </citation>
    <scope>NUCLEOTIDE SEQUENCE [LARGE SCALE GENOMIC DNA]</scope>
    <source>
        <strain evidence="3 4">1998236014</strain>
    </source>
</reference>
<dbReference type="Pfam" id="PF01933">
    <property type="entry name" value="CofD"/>
    <property type="match status" value="1"/>
</dbReference>
<dbReference type="PANTHER" id="PTHR30135:SF3">
    <property type="entry name" value="GLUCONEOGENESIS FACTOR-RELATED"/>
    <property type="match status" value="1"/>
</dbReference>
<organism evidence="3 4">
    <name type="scientific">Rodentibacter caecimuris</name>
    <dbReference type="NCBI Taxonomy" id="1796644"/>
    <lineage>
        <taxon>Bacteria</taxon>
        <taxon>Pseudomonadati</taxon>
        <taxon>Pseudomonadota</taxon>
        <taxon>Gammaproteobacteria</taxon>
        <taxon>Pasteurellales</taxon>
        <taxon>Pasteurellaceae</taxon>
        <taxon>Rodentibacter</taxon>
    </lineage>
</organism>